<dbReference type="Gene3D" id="3.40.630.30">
    <property type="match status" value="1"/>
</dbReference>
<dbReference type="Pfam" id="PF00583">
    <property type="entry name" value="Acetyltransf_1"/>
    <property type="match status" value="1"/>
</dbReference>
<dbReference type="GO" id="GO:0016747">
    <property type="term" value="F:acyltransferase activity, transferring groups other than amino-acyl groups"/>
    <property type="evidence" value="ECO:0007669"/>
    <property type="project" value="InterPro"/>
</dbReference>
<proteinExistence type="predicted"/>
<gene>
    <name evidence="2" type="ORF">S12H4_43496</name>
</gene>
<protein>
    <recommendedName>
        <fullName evidence="1">N-acetyltransferase domain-containing protein</fullName>
    </recommendedName>
</protein>
<dbReference type="InterPro" id="IPR016181">
    <property type="entry name" value="Acyl_CoA_acyltransferase"/>
</dbReference>
<dbReference type="CDD" id="cd04301">
    <property type="entry name" value="NAT_SF"/>
    <property type="match status" value="1"/>
</dbReference>
<reference evidence="2" key="1">
    <citation type="journal article" date="2014" name="Front. Microbiol.">
        <title>High frequency of phylogenetically diverse reductive dehalogenase-homologous genes in deep subseafloor sedimentary metagenomes.</title>
        <authorList>
            <person name="Kawai M."/>
            <person name="Futagami T."/>
            <person name="Toyoda A."/>
            <person name="Takaki Y."/>
            <person name="Nishi S."/>
            <person name="Hori S."/>
            <person name="Arai W."/>
            <person name="Tsubouchi T."/>
            <person name="Morono Y."/>
            <person name="Uchiyama I."/>
            <person name="Ito T."/>
            <person name="Fujiyama A."/>
            <person name="Inagaki F."/>
            <person name="Takami H."/>
        </authorList>
    </citation>
    <scope>NUCLEOTIDE SEQUENCE</scope>
    <source>
        <strain evidence="2">Expedition CK06-06</strain>
    </source>
</reference>
<dbReference type="EMBL" id="BARW01026701">
    <property type="protein sequence ID" value="GAJ08347.1"/>
    <property type="molecule type" value="Genomic_DNA"/>
</dbReference>
<dbReference type="PROSITE" id="PS51186">
    <property type="entry name" value="GNAT"/>
    <property type="match status" value="1"/>
</dbReference>
<evidence type="ECO:0000259" key="1">
    <source>
        <dbReference type="PROSITE" id="PS51186"/>
    </source>
</evidence>
<dbReference type="SUPFAM" id="SSF55729">
    <property type="entry name" value="Acyl-CoA N-acyltransferases (Nat)"/>
    <property type="match status" value="1"/>
</dbReference>
<dbReference type="InterPro" id="IPR000182">
    <property type="entry name" value="GNAT_dom"/>
</dbReference>
<name>X1UXN4_9ZZZZ</name>
<organism evidence="2">
    <name type="scientific">marine sediment metagenome</name>
    <dbReference type="NCBI Taxonomy" id="412755"/>
    <lineage>
        <taxon>unclassified sequences</taxon>
        <taxon>metagenomes</taxon>
        <taxon>ecological metagenomes</taxon>
    </lineage>
</organism>
<accession>X1UXN4</accession>
<comment type="caution">
    <text evidence="2">The sequence shown here is derived from an EMBL/GenBank/DDBJ whole genome shotgun (WGS) entry which is preliminary data.</text>
</comment>
<sequence length="225" mass="25643">MPANEMNNSPYAIRNYQPKDFDKYVLLNIKAEKLEPTGRCISPQVIAERLGQPNYSPEQDLFVAEVIGSIVGYMDVAPELSIGRVILDCWVHPQHRRKGLATRLLNYSMHRAKELGARVAHVNIMEDNVVAKRVLSRLDFSLVRRFLELRLDIADVRWSDINQAALECRYLQCGEEGKLAQLQNRGFAGHWGYNPNTVEEITYRINRSNCSPEDVVLTCDGDKVV</sequence>
<evidence type="ECO:0000313" key="2">
    <source>
        <dbReference type="EMBL" id="GAJ08347.1"/>
    </source>
</evidence>
<feature type="non-terminal residue" evidence="2">
    <location>
        <position position="225"/>
    </location>
</feature>
<feature type="domain" description="N-acetyltransferase" evidence="1">
    <location>
        <begin position="11"/>
        <end position="163"/>
    </location>
</feature>
<dbReference type="AlphaFoldDB" id="X1UXN4"/>